<dbReference type="RefSeq" id="XP_052126223.1">
    <property type="nucleotide sequence ID" value="XM_052270263.1"/>
</dbReference>
<dbReference type="RefSeq" id="XP_052126224.1">
    <property type="nucleotide sequence ID" value="XM_052270264.1"/>
</dbReference>
<keyword evidence="2" id="KW-1185">Reference proteome</keyword>
<name>A0A9C6UAF5_FRAOC</name>
<protein>
    <submittedName>
        <fullName evidence="3 4">Translation initiation factor IF-2-like</fullName>
    </submittedName>
</protein>
<feature type="region of interest" description="Disordered" evidence="1">
    <location>
        <begin position="109"/>
        <end position="209"/>
    </location>
</feature>
<accession>A0A9C6UAF5</accession>
<dbReference type="Proteomes" id="UP000504606">
    <property type="component" value="Unplaced"/>
</dbReference>
<feature type="compositionally biased region" description="Low complexity" evidence="1">
    <location>
        <begin position="162"/>
        <end position="175"/>
    </location>
</feature>
<dbReference type="AlphaFoldDB" id="A0A9C6UAF5"/>
<dbReference type="GeneID" id="127749989"/>
<feature type="compositionally biased region" description="Pro residues" evidence="1">
    <location>
        <begin position="115"/>
        <end position="124"/>
    </location>
</feature>
<feature type="region of interest" description="Disordered" evidence="1">
    <location>
        <begin position="51"/>
        <end position="95"/>
    </location>
</feature>
<gene>
    <name evidence="3 4 5" type="primary">LOC127749989</name>
</gene>
<evidence type="ECO:0000313" key="5">
    <source>
        <dbReference type="RefSeq" id="XP_052126224.1"/>
    </source>
</evidence>
<evidence type="ECO:0000256" key="1">
    <source>
        <dbReference type="SAM" id="MobiDB-lite"/>
    </source>
</evidence>
<evidence type="ECO:0000313" key="4">
    <source>
        <dbReference type="RefSeq" id="XP_052126223.1"/>
    </source>
</evidence>
<evidence type="ECO:0000313" key="3">
    <source>
        <dbReference type="RefSeq" id="XP_052126222.1"/>
    </source>
</evidence>
<evidence type="ECO:0000313" key="2">
    <source>
        <dbReference type="Proteomes" id="UP000504606"/>
    </source>
</evidence>
<dbReference type="RefSeq" id="XP_052126222.1">
    <property type="nucleotide sequence ID" value="XM_052270262.1"/>
</dbReference>
<reference evidence="3 4" key="1">
    <citation type="submission" date="2025-04" db="UniProtKB">
        <authorList>
            <consortium name="RefSeq"/>
        </authorList>
    </citation>
    <scope>IDENTIFICATION</scope>
    <source>
        <tissue evidence="3 4">Whole organism</tissue>
    </source>
</reference>
<sequence>MTAGVAVAQGLTAAAAAAAGARETRPRREDRRVRKHGLHRLQVEPAALLQHQHLHQHRQDAVGLQGRGGHRRPRRPTPAPVFQTPAARADSPTGTTSYTVKRFLVIKYEGDDNGPLPPSPPPPLAASSAAMEQQPPPPPPQGEAPVPPPSYEKAADRVADYVANNGAPAAVPAAAHGKDAPGRKMPRRGSVHPAAHGDSAASFPEDEHGDKCCFTIMCG</sequence>
<feature type="compositionally biased region" description="Pro residues" evidence="1">
    <location>
        <begin position="134"/>
        <end position="150"/>
    </location>
</feature>
<proteinExistence type="predicted"/>
<dbReference type="KEGG" id="foc:127749989"/>
<organism evidence="2 3">
    <name type="scientific">Frankliniella occidentalis</name>
    <name type="common">Western flower thrips</name>
    <name type="synonym">Euthrips occidentalis</name>
    <dbReference type="NCBI Taxonomy" id="133901"/>
    <lineage>
        <taxon>Eukaryota</taxon>
        <taxon>Metazoa</taxon>
        <taxon>Ecdysozoa</taxon>
        <taxon>Arthropoda</taxon>
        <taxon>Hexapoda</taxon>
        <taxon>Insecta</taxon>
        <taxon>Pterygota</taxon>
        <taxon>Neoptera</taxon>
        <taxon>Paraneoptera</taxon>
        <taxon>Thysanoptera</taxon>
        <taxon>Terebrantia</taxon>
        <taxon>Thripoidea</taxon>
        <taxon>Thripidae</taxon>
        <taxon>Frankliniella</taxon>
    </lineage>
</organism>